<keyword evidence="4" id="KW-0961">Cell wall biogenesis/degradation</keyword>
<dbReference type="CDD" id="cd06583">
    <property type="entry name" value="PGRP"/>
    <property type="match status" value="1"/>
</dbReference>
<protein>
    <recommendedName>
        <fullName evidence="2">N-acetylmuramoyl-L-alanine amidase</fullName>
        <ecNumber evidence="2">3.5.1.28</ecNumber>
    </recommendedName>
</protein>
<sequence>MPSAEAARDRLCDPAAEVSAHYLIARDGRCLQLVDEEMRAWHAGAGYWQGSRDVNSRSIGIELDNDGVSPFSEVQMSVLETLLAGLMERWGIAAEGVIAHSDSAPGRKTDPGPRFDWRRLAQQGLATWPDRLPQRDGAVDPAAFAVAAHSAGYDPELAPETILAALRLRFRPWAWGPLDAEDMALAEALAGIDRGAVRA</sequence>
<dbReference type="SUPFAM" id="SSF55846">
    <property type="entry name" value="N-acetylmuramoyl-L-alanine amidase-like"/>
    <property type="match status" value="1"/>
</dbReference>
<evidence type="ECO:0000259" key="5">
    <source>
        <dbReference type="SMART" id="SM00644"/>
    </source>
</evidence>
<dbReference type="InterPro" id="IPR002502">
    <property type="entry name" value="Amidase_domain"/>
</dbReference>
<evidence type="ECO:0000256" key="1">
    <source>
        <dbReference type="ARBA" id="ARBA00001561"/>
    </source>
</evidence>
<dbReference type="GO" id="GO:0071555">
    <property type="term" value="P:cell wall organization"/>
    <property type="evidence" value="ECO:0007669"/>
    <property type="project" value="UniProtKB-KW"/>
</dbReference>
<dbReference type="GO" id="GO:0009254">
    <property type="term" value="P:peptidoglycan turnover"/>
    <property type="evidence" value="ECO:0007669"/>
    <property type="project" value="TreeGrafter"/>
</dbReference>
<dbReference type="InterPro" id="IPR036505">
    <property type="entry name" value="Amidase/PGRP_sf"/>
</dbReference>
<evidence type="ECO:0000256" key="3">
    <source>
        <dbReference type="ARBA" id="ARBA00022801"/>
    </source>
</evidence>
<dbReference type="PANTHER" id="PTHR30417">
    <property type="entry name" value="N-ACETYLMURAMOYL-L-ALANINE AMIDASE AMID"/>
    <property type="match status" value="1"/>
</dbReference>
<dbReference type="AlphaFoldDB" id="A0A1H9VUD8"/>
<keyword evidence="7" id="KW-1185">Reference proteome</keyword>
<dbReference type="InterPro" id="IPR051206">
    <property type="entry name" value="NAMLAA_amidase_2"/>
</dbReference>
<dbReference type="EMBL" id="FOGU01000008">
    <property type="protein sequence ID" value="SES25285.1"/>
    <property type="molecule type" value="Genomic_DNA"/>
</dbReference>
<name>A0A1H9VUD8_9RHOB</name>
<evidence type="ECO:0000313" key="6">
    <source>
        <dbReference type="EMBL" id="SES25285.1"/>
    </source>
</evidence>
<dbReference type="GO" id="GO:0008745">
    <property type="term" value="F:N-acetylmuramoyl-L-alanine amidase activity"/>
    <property type="evidence" value="ECO:0007669"/>
    <property type="project" value="UniProtKB-EC"/>
</dbReference>
<organism evidence="6 7">
    <name type="scientific">Tranquillimonas rosea</name>
    <dbReference type="NCBI Taxonomy" id="641238"/>
    <lineage>
        <taxon>Bacteria</taxon>
        <taxon>Pseudomonadati</taxon>
        <taxon>Pseudomonadota</taxon>
        <taxon>Alphaproteobacteria</taxon>
        <taxon>Rhodobacterales</taxon>
        <taxon>Roseobacteraceae</taxon>
        <taxon>Tranquillimonas</taxon>
    </lineage>
</organism>
<evidence type="ECO:0000256" key="4">
    <source>
        <dbReference type="ARBA" id="ARBA00023316"/>
    </source>
</evidence>
<comment type="catalytic activity">
    <reaction evidence="1">
        <text>Hydrolyzes the link between N-acetylmuramoyl residues and L-amino acid residues in certain cell-wall glycopeptides.</text>
        <dbReference type="EC" id="3.5.1.28"/>
    </reaction>
</comment>
<accession>A0A1H9VUD8</accession>
<dbReference type="SMART" id="SM00644">
    <property type="entry name" value="Ami_2"/>
    <property type="match status" value="1"/>
</dbReference>
<evidence type="ECO:0000313" key="7">
    <source>
        <dbReference type="Proteomes" id="UP000198885"/>
    </source>
</evidence>
<dbReference type="STRING" id="641238.SAMN04490244_108110"/>
<gene>
    <name evidence="6" type="ORF">SAMN04490244_108110</name>
</gene>
<evidence type="ECO:0000256" key="2">
    <source>
        <dbReference type="ARBA" id="ARBA00011901"/>
    </source>
</evidence>
<proteinExistence type="predicted"/>
<keyword evidence="3" id="KW-0378">Hydrolase</keyword>
<dbReference type="Pfam" id="PF01510">
    <property type="entry name" value="Amidase_2"/>
    <property type="match status" value="1"/>
</dbReference>
<dbReference type="Proteomes" id="UP000198885">
    <property type="component" value="Unassembled WGS sequence"/>
</dbReference>
<dbReference type="GO" id="GO:0009253">
    <property type="term" value="P:peptidoglycan catabolic process"/>
    <property type="evidence" value="ECO:0007669"/>
    <property type="project" value="InterPro"/>
</dbReference>
<dbReference type="PANTHER" id="PTHR30417:SF1">
    <property type="entry name" value="N-ACETYLMURAMOYL-L-ALANINE AMIDASE AMID"/>
    <property type="match status" value="1"/>
</dbReference>
<dbReference type="EC" id="3.5.1.28" evidence="2"/>
<feature type="domain" description="N-acetylmuramoyl-L-alanine amidase" evidence="5">
    <location>
        <begin position="1"/>
        <end position="112"/>
    </location>
</feature>
<dbReference type="Gene3D" id="3.40.80.10">
    <property type="entry name" value="Peptidoglycan recognition protein-like"/>
    <property type="match status" value="1"/>
</dbReference>
<reference evidence="6 7" key="1">
    <citation type="submission" date="2016-10" db="EMBL/GenBank/DDBJ databases">
        <authorList>
            <person name="de Groot N.N."/>
        </authorList>
    </citation>
    <scope>NUCLEOTIDE SEQUENCE [LARGE SCALE GENOMIC DNA]</scope>
    <source>
        <strain evidence="6 7">DSM 23042</strain>
    </source>
</reference>